<dbReference type="AlphaFoldDB" id="A0A0C3ABR8"/>
<dbReference type="HOGENOM" id="CLU_022091_0_0_1"/>
<sequence length="418" mass="48166">MDHISDTWAALSAVDRRATYYAEQLASLEIFFLWRNFRKFTVRFRQDICLCGGQRLAKLIGQWKADRPEITLRWVTPPKWLVRIEGLPKIRSRTAGGRLEWEFSDKTKRDWSMILVTLLSSMDRSIESVKRAREMGKEIETLNLWCRRLYYFITWEAGIVKDLLTKTNMVDDIDIPTKFVPIRTSETVGEYDNGSAGILPELGESKGNQVLRYLCTVIAWHEAINTLCDNETLPEFLKNIEIGLVQVPPSPSSVPTLSEISDEFFIRFPAMMASRRAVLKILERRHSDDMFCDFVHPEAALMGLLNHYSAVEPDQDVELWDAQIMQQVVQPVAKSGKAVIAATQKCCWCCHWLGQKLESQFTLPGTHGVMFPWDPPKVGVSKLVLEKLEEELWNQLREVMLRSLLYYIPPPETYIPHA</sequence>
<organism evidence="1 2">
    <name type="scientific">Scleroderma citrinum Foug A</name>
    <dbReference type="NCBI Taxonomy" id="1036808"/>
    <lineage>
        <taxon>Eukaryota</taxon>
        <taxon>Fungi</taxon>
        <taxon>Dikarya</taxon>
        <taxon>Basidiomycota</taxon>
        <taxon>Agaricomycotina</taxon>
        <taxon>Agaricomycetes</taxon>
        <taxon>Agaricomycetidae</taxon>
        <taxon>Boletales</taxon>
        <taxon>Sclerodermatineae</taxon>
        <taxon>Sclerodermataceae</taxon>
        <taxon>Scleroderma</taxon>
    </lineage>
</organism>
<feature type="non-terminal residue" evidence="1">
    <location>
        <position position="1"/>
    </location>
</feature>
<evidence type="ECO:0000313" key="2">
    <source>
        <dbReference type="Proteomes" id="UP000053989"/>
    </source>
</evidence>
<accession>A0A0C3ABR8</accession>
<dbReference type="EMBL" id="KN822043">
    <property type="protein sequence ID" value="KIM62362.1"/>
    <property type="molecule type" value="Genomic_DNA"/>
</dbReference>
<keyword evidence="2" id="KW-1185">Reference proteome</keyword>
<name>A0A0C3ABR8_9AGAM</name>
<dbReference type="OrthoDB" id="2626367at2759"/>
<dbReference type="Proteomes" id="UP000053989">
    <property type="component" value="Unassembled WGS sequence"/>
</dbReference>
<gene>
    <name evidence="1" type="ORF">SCLCIDRAFT_1215245</name>
</gene>
<dbReference type="STRING" id="1036808.A0A0C3ABR8"/>
<evidence type="ECO:0000313" key="1">
    <source>
        <dbReference type="EMBL" id="KIM62362.1"/>
    </source>
</evidence>
<reference evidence="1 2" key="1">
    <citation type="submission" date="2014-04" db="EMBL/GenBank/DDBJ databases">
        <authorList>
            <consortium name="DOE Joint Genome Institute"/>
            <person name="Kuo A."/>
            <person name="Kohler A."/>
            <person name="Nagy L.G."/>
            <person name="Floudas D."/>
            <person name="Copeland A."/>
            <person name="Barry K.W."/>
            <person name="Cichocki N."/>
            <person name="Veneault-Fourrey C."/>
            <person name="LaButti K."/>
            <person name="Lindquist E.A."/>
            <person name="Lipzen A."/>
            <person name="Lundell T."/>
            <person name="Morin E."/>
            <person name="Murat C."/>
            <person name="Sun H."/>
            <person name="Tunlid A."/>
            <person name="Henrissat B."/>
            <person name="Grigoriev I.V."/>
            <person name="Hibbett D.S."/>
            <person name="Martin F."/>
            <person name="Nordberg H.P."/>
            <person name="Cantor M.N."/>
            <person name="Hua S.X."/>
        </authorList>
    </citation>
    <scope>NUCLEOTIDE SEQUENCE [LARGE SCALE GENOMIC DNA]</scope>
    <source>
        <strain evidence="1 2">Foug A</strain>
    </source>
</reference>
<dbReference type="InParanoid" id="A0A0C3ABR8"/>
<reference evidence="2" key="2">
    <citation type="submission" date="2015-01" db="EMBL/GenBank/DDBJ databases">
        <title>Evolutionary Origins and Diversification of the Mycorrhizal Mutualists.</title>
        <authorList>
            <consortium name="DOE Joint Genome Institute"/>
            <consortium name="Mycorrhizal Genomics Consortium"/>
            <person name="Kohler A."/>
            <person name="Kuo A."/>
            <person name="Nagy L.G."/>
            <person name="Floudas D."/>
            <person name="Copeland A."/>
            <person name="Barry K.W."/>
            <person name="Cichocki N."/>
            <person name="Veneault-Fourrey C."/>
            <person name="LaButti K."/>
            <person name="Lindquist E.A."/>
            <person name="Lipzen A."/>
            <person name="Lundell T."/>
            <person name="Morin E."/>
            <person name="Murat C."/>
            <person name="Riley R."/>
            <person name="Ohm R."/>
            <person name="Sun H."/>
            <person name="Tunlid A."/>
            <person name="Henrissat B."/>
            <person name="Grigoriev I.V."/>
            <person name="Hibbett D.S."/>
            <person name="Martin F."/>
        </authorList>
    </citation>
    <scope>NUCLEOTIDE SEQUENCE [LARGE SCALE GENOMIC DNA]</scope>
    <source>
        <strain evidence="2">Foug A</strain>
    </source>
</reference>
<proteinExistence type="predicted"/>
<protein>
    <submittedName>
        <fullName evidence="1">Uncharacterized protein</fullName>
    </submittedName>
</protein>